<keyword evidence="6" id="KW-0472">Membrane</keyword>
<feature type="transmembrane region" description="Helical" evidence="6">
    <location>
        <begin position="451"/>
        <end position="472"/>
    </location>
</feature>
<organism evidence="8 9">
    <name type="scientific">Cardiosporidium cionae</name>
    <dbReference type="NCBI Taxonomy" id="476202"/>
    <lineage>
        <taxon>Eukaryota</taxon>
        <taxon>Sar</taxon>
        <taxon>Alveolata</taxon>
        <taxon>Apicomplexa</taxon>
        <taxon>Aconoidasida</taxon>
        <taxon>Nephromycida</taxon>
        <taxon>Cardiosporidium</taxon>
    </lineage>
</organism>
<dbReference type="SUPFAM" id="SSF48264">
    <property type="entry name" value="Cytochrome P450"/>
    <property type="match status" value="1"/>
</dbReference>
<evidence type="ECO:0000256" key="5">
    <source>
        <dbReference type="SAM" id="MobiDB-lite"/>
    </source>
</evidence>
<dbReference type="EMBL" id="JADAQX010000352">
    <property type="protein sequence ID" value="KAF8820568.1"/>
    <property type="molecule type" value="Genomic_DNA"/>
</dbReference>
<comment type="caution">
    <text evidence="8">The sequence shown here is derived from an EMBL/GenBank/DDBJ whole genome shotgun (WGS) entry which is preliminary data.</text>
</comment>
<dbReference type="InterPro" id="IPR002403">
    <property type="entry name" value="Cyt_P450_E_grp-IV"/>
</dbReference>
<dbReference type="Gene3D" id="3.40.50.720">
    <property type="entry name" value="NAD(P)-binding Rossmann-like Domain"/>
    <property type="match status" value="1"/>
</dbReference>
<dbReference type="Pfam" id="PF01073">
    <property type="entry name" value="3Beta_HSD"/>
    <property type="match status" value="1"/>
</dbReference>
<dbReference type="SUPFAM" id="SSF51735">
    <property type="entry name" value="NAD(P)-binding Rossmann-fold domains"/>
    <property type="match status" value="1"/>
</dbReference>
<proteinExistence type="inferred from homology"/>
<feature type="domain" description="3-beta hydroxysteroid dehydrogenase/isomerase" evidence="7">
    <location>
        <begin position="95"/>
        <end position="318"/>
    </location>
</feature>
<dbReference type="PANTHER" id="PTHR24304:SF2">
    <property type="entry name" value="24-HYDROXYCHOLESTEROL 7-ALPHA-HYDROXYLASE"/>
    <property type="match status" value="1"/>
</dbReference>
<sequence>MQDLPRCGVIGGCGYVGKLLSYVLHARGYPTVILDLPPPGSSPPSSVTLSPRDIDLTSTSHTEPVVVSVIGSSAKGNSFDNSTFNDPVLPSVEIPFIAVDIITSKSLDVALSGFERIYHLASPDPLQKNKTLFDRINIEGTKNIIAACQRNNIHELIYCSSASVVFHDFDIQGGKENLEYQYHDTAEPYNASKAKAEELVLAASGDGSALRTIALRPHAIFGHNGFGKLGIMDPMLSAIKEGKSKFYIGTGNTLSDFTHVQTLVDALVLSGEVLGGQKASPSNCDVSKKAYFITNDEPVWMWSFFSNFAGELGFPRPRLGLPFRLMLGVGKLCETFMGSKATFNTQTVRLLGYHHWYSVDRAKHELGFKPSVSFHQGFSSAVKYIKHSDADIKARFNMSASNSALANKKKAAAVQPSLPHVFILGILCFLLACLSGFVSFCSLYNNELIHLPFLAGCGAAFFLALLSFYLYLECTSGTVLSMKSGIPLVGDFLAITKGPLSLLTKLSRECRGAVSLSFFGKRIVFLSGNDGLEFFFKASDVQVSMKEVYNIVSPIFGKGIIYNTDLNRRQQQMYFLAQGLSDKNMLTYLPTILSECELYFSKWDDEGICESIHDTFSELISLTAAHCLMGHEIRQHVWEDMSAYLHDLDEGITLIGNLSPNFPIKAHRRRDAARRAMVNIFSKIIRKRRLIMQSDKISSSSTSGTMDDNSSQGSPDDISPIQHTKKCDLAETKHSNFDVLTILLNAKYRDGTPFTDDEICGLLIVLMFAGQHTSSISSTWLFINLLIHKDIVLADILDEQNVILLLYIELLLLPSPAMGEISFKGIMKESEFLSAAFIESLRLHNPLGILARYVTSPLEWKGHHFLPGTILGVCTHAAGKDPDIFENPYTYNPQRWLNEDWENWRKQYKFVQFGAGRHSCMGRRFALLQIKTIMSYFLRNFVCTPLSPKPETDESAMVVGPKSPFRVHYRRLKTGESLKAAWKVV</sequence>
<comment type="similarity">
    <text evidence="1">Belongs to the cytochrome P450 family.</text>
</comment>
<feature type="compositionally biased region" description="Low complexity" evidence="5">
    <location>
        <begin position="695"/>
        <end position="711"/>
    </location>
</feature>
<keyword evidence="6" id="KW-1133">Transmembrane helix</keyword>
<accession>A0ABQ7J991</accession>
<dbReference type="InterPro" id="IPR050529">
    <property type="entry name" value="CYP450_sterol_14alpha_dmase"/>
</dbReference>
<dbReference type="PRINTS" id="PR00465">
    <property type="entry name" value="EP450IV"/>
</dbReference>
<reference evidence="8 9" key="1">
    <citation type="journal article" date="2020" name="bioRxiv">
        <title>Metabolic contributions of an alphaproteobacterial endosymbiont in the apicomplexan Cardiosporidium cionae.</title>
        <authorList>
            <person name="Hunter E.S."/>
            <person name="Paight C.J."/>
            <person name="Lane C.E."/>
        </authorList>
    </citation>
    <scope>NUCLEOTIDE SEQUENCE [LARGE SCALE GENOMIC DNA]</scope>
    <source>
        <strain evidence="8">ESH_2018</strain>
    </source>
</reference>
<evidence type="ECO:0000313" key="9">
    <source>
        <dbReference type="Proteomes" id="UP000823046"/>
    </source>
</evidence>
<keyword evidence="2" id="KW-0349">Heme</keyword>
<dbReference type="InterPro" id="IPR036291">
    <property type="entry name" value="NAD(P)-bd_dom_sf"/>
</dbReference>
<gene>
    <name evidence="8" type="ORF">IE077_003029</name>
</gene>
<dbReference type="InterPro" id="IPR001128">
    <property type="entry name" value="Cyt_P450"/>
</dbReference>
<dbReference type="PROSITE" id="PS00086">
    <property type="entry name" value="CYTOCHROME_P450"/>
    <property type="match status" value="1"/>
</dbReference>
<keyword evidence="6" id="KW-0812">Transmembrane</keyword>
<dbReference type="PANTHER" id="PTHR24304">
    <property type="entry name" value="CYTOCHROME P450 FAMILY 7"/>
    <property type="match status" value="1"/>
</dbReference>
<dbReference type="InterPro" id="IPR002225">
    <property type="entry name" value="3Beta_OHSteriod_DH/Estase"/>
</dbReference>
<evidence type="ECO:0000259" key="7">
    <source>
        <dbReference type="Pfam" id="PF01073"/>
    </source>
</evidence>
<feature type="transmembrane region" description="Helical" evidence="6">
    <location>
        <begin position="421"/>
        <end position="444"/>
    </location>
</feature>
<name>A0ABQ7J991_9APIC</name>
<dbReference type="InterPro" id="IPR036396">
    <property type="entry name" value="Cyt_P450_sf"/>
</dbReference>
<dbReference type="PRINTS" id="PR00385">
    <property type="entry name" value="P450"/>
</dbReference>
<keyword evidence="3" id="KW-0479">Metal-binding</keyword>
<evidence type="ECO:0000313" key="8">
    <source>
        <dbReference type="EMBL" id="KAF8820568.1"/>
    </source>
</evidence>
<evidence type="ECO:0000256" key="4">
    <source>
        <dbReference type="ARBA" id="ARBA00023004"/>
    </source>
</evidence>
<feature type="region of interest" description="Disordered" evidence="5">
    <location>
        <begin position="695"/>
        <end position="721"/>
    </location>
</feature>
<keyword evidence="4" id="KW-0408">Iron</keyword>
<protein>
    <submittedName>
        <fullName evidence="8">Lanosterol 14-alpha demethylase</fullName>
    </submittedName>
</protein>
<dbReference type="InterPro" id="IPR017972">
    <property type="entry name" value="Cyt_P450_CS"/>
</dbReference>
<evidence type="ECO:0000256" key="1">
    <source>
        <dbReference type="ARBA" id="ARBA00010617"/>
    </source>
</evidence>
<keyword evidence="9" id="KW-1185">Reference proteome</keyword>
<dbReference type="Gene3D" id="1.10.630.10">
    <property type="entry name" value="Cytochrome P450"/>
    <property type="match status" value="1"/>
</dbReference>
<dbReference type="Pfam" id="PF00067">
    <property type="entry name" value="p450"/>
    <property type="match status" value="1"/>
</dbReference>
<evidence type="ECO:0000256" key="6">
    <source>
        <dbReference type="SAM" id="Phobius"/>
    </source>
</evidence>
<dbReference type="Proteomes" id="UP000823046">
    <property type="component" value="Unassembled WGS sequence"/>
</dbReference>
<evidence type="ECO:0000256" key="2">
    <source>
        <dbReference type="ARBA" id="ARBA00022617"/>
    </source>
</evidence>
<evidence type="ECO:0000256" key="3">
    <source>
        <dbReference type="ARBA" id="ARBA00022723"/>
    </source>
</evidence>